<feature type="region of interest" description="Disordered" evidence="1">
    <location>
        <begin position="76"/>
        <end position="99"/>
    </location>
</feature>
<evidence type="ECO:0000256" key="2">
    <source>
        <dbReference type="SAM" id="SignalP"/>
    </source>
</evidence>
<name>A0A1Y2HY81_9FUNG</name>
<protein>
    <recommendedName>
        <fullName evidence="5">Secreted protein</fullName>
    </recommendedName>
</protein>
<dbReference type="EMBL" id="MCFL01000005">
    <property type="protein sequence ID" value="ORZ39577.1"/>
    <property type="molecule type" value="Genomic_DNA"/>
</dbReference>
<sequence>MLKCVWICTYLLKICVFLANAHALGQIDCGAASMPSCNHAPTAHSGSLDRSNHLHGLNLTSQYHIASNLPQCHSRSAPTITTTTNRTTRARKRKTSTMSTAGTAALVVGSLGRRLR</sequence>
<feature type="signal peptide" evidence="2">
    <location>
        <begin position="1"/>
        <end position="23"/>
    </location>
</feature>
<evidence type="ECO:0000256" key="1">
    <source>
        <dbReference type="SAM" id="MobiDB-lite"/>
    </source>
</evidence>
<keyword evidence="2" id="KW-0732">Signal</keyword>
<feature type="compositionally biased region" description="Low complexity" evidence="1">
    <location>
        <begin position="76"/>
        <end position="87"/>
    </location>
</feature>
<dbReference type="AlphaFoldDB" id="A0A1Y2HY81"/>
<evidence type="ECO:0000313" key="4">
    <source>
        <dbReference type="Proteomes" id="UP000193411"/>
    </source>
</evidence>
<accession>A0A1Y2HY81</accession>
<organism evidence="3 4">
    <name type="scientific">Catenaria anguillulae PL171</name>
    <dbReference type="NCBI Taxonomy" id="765915"/>
    <lineage>
        <taxon>Eukaryota</taxon>
        <taxon>Fungi</taxon>
        <taxon>Fungi incertae sedis</taxon>
        <taxon>Blastocladiomycota</taxon>
        <taxon>Blastocladiomycetes</taxon>
        <taxon>Blastocladiales</taxon>
        <taxon>Catenariaceae</taxon>
        <taxon>Catenaria</taxon>
    </lineage>
</organism>
<gene>
    <name evidence="3" type="ORF">BCR44DRAFT_1250064</name>
</gene>
<reference evidence="3 4" key="1">
    <citation type="submission" date="2016-07" db="EMBL/GenBank/DDBJ databases">
        <title>Pervasive Adenine N6-methylation of Active Genes in Fungi.</title>
        <authorList>
            <consortium name="DOE Joint Genome Institute"/>
            <person name="Mondo S.J."/>
            <person name="Dannebaum R.O."/>
            <person name="Kuo R.C."/>
            <person name="Labutti K."/>
            <person name="Haridas S."/>
            <person name="Kuo A."/>
            <person name="Salamov A."/>
            <person name="Ahrendt S.R."/>
            <person name="Lipzen A."/>
            <person name="Sullivan W."/>
            <person name="Andreopoulos W.B."/>
            <person name="Clum A."/>
            <person name="Lindquist E."/>
            <person name="Daum C."/>
            <person name="Ramamoorthy G.K."/>
            <person name="Gryganskyi A."/>
            <person name="Culley D."/>
            <person name="Magnuson J.K."/>
            <person name="James T.Y."/>
            <person name="O'Malley M.A."/>
            <person name="Stajich J.E."/>
            <person name="Spatafora J.W."/>
            <person name="Visel A."/>
            <person name="Grigoriev I.V."/>
        </authorList>
    </citation>
    <scope>NUCLEOTIDE SEQUENCE [LARGE SCALE GENOMIC DNA]</scope>
    <source>
        <strain evidence="3 4">PL171</strain>
    </source>
</reference>
<comment type="caution">
    <text evidence="3">The sequence shown here is derived from an EMBL/GenBank/DDBJ whole genome shotgun (WGS) entry which is preliminary data.</text>
</comment>
<evidence type="ECO:0000313" key="3">
    <source>
        <dbReference type="EMBL" id="ORZ39577.1"/>
    </source>
</evidence>
<feature type="chain" id="PRO_5012914860" description="Secreted protein" evidence="2">
    <location>
        <begin position="24"/>
        <end position="116"/>
    </location>
</feature>
<keyword evidence="4" id="KW-1185">Reference proteome</keyword>
<evidence type="ECO:0008006" key="5">
    <source>
        <dbReference type="Google" id="ProtNLM"/>
    </source>
</evidence>
<proteinExistence type="predicted"/>
<dbReference type="Proteomes" id="UP000193411">
    <property type="component" value="Unassembled WGS sequence"/>
</dbReference>